<proteinExistence type="predicted"/>
<evidence type="ECO:0000313" key="2">
    <source>
        <dbReference type="EMBL" id="KAF0974122.1"/>
    </source>
</evidence>
<gene>
    <name evidence="2" type="ORF">FDP41_006732</name>
</gene>
<evidence type="ECO:0000313" key="3">
    <source>
        <dbReference type="Proteomes" id="UP000444721"/>
    </source>
</evidence>
<feature type="region of interest" description="Disordered" evidence="1">
    <location>
        <begin position="355"/>
        <end position="404"/>
    </location>
</feature>
<feature type="compositionally biased region" description="Low complexity" evidence="1">
    <location>
        <begin position="1"/>
        <end position="27"/>
    </location>
</feature>
<dbReference type="EMBL" id="VFQX01000053">
    <property type="protein sequence ID" value="KAF0974122.1"/>
    <property type="molecule type" value="Genomic_DNA"/>
</dbReference>
<sequence length="618" mass="70643">MSLSASALTSESSPSSHSSSSELNNNSMNHKQHYESNSKSSSHHNISNTKTMDILKKTFSISNMDRDLKHFECRDPFNSSNIIKGYMIIKHGKFNGSMIIDNINHIDLNTPNIVYNIPNLNYLYPKKQKKQKGMSLLPESHFKSMKGLFYYCFMKKWNGSNIVLYKYRNHEGELFISAKTKGTPIVENNEKYKIKFFDLTIKCLKKLNMLLIEEESNSFKIRTTTSVTTPSTTITSTTITPPSMNHDDIYFKHFIENDQINSISCELCGYEEPHLVKYDFDIELKPLLFLYQDGSIQPCVALMMNDHDDSRMNSTTTNTTTNTTIASTDDPMKNVIMMDISSHIPENNLPYAIHIHNSSSSSSSSSDTDSTPTTAHNSSKATTTNTTNSSSSNNNNNNNNNNNINTTNTNTIMINHLYEYSNNYQQLVFHIQSLQEYNLKLNEAFRKEHDLPHRYEYNHFITEGNVLYLLNKNLKCVDRNFIYKVKPSDVENVHWETFGEKHKALVDEALKKIDLRGLELTEDHLKRELDTVGEKGWSKFGNAMIKYVQEHHKRQVVLLNGHVATTTTTGKRKNVPNDPTSTTCDETTTSTHEHDDETIEEGDDDSADSVHPKKQKKE</sequence>
<organism evidence="2 3">
    <name type="scientific">Naegleria fowleri</name>
    <name type="common">Brain eating amoeba</name>
    <dbReference type="NCBI Taxonomy" id="5763"/>
    <lineage>
        <taxon>Eukaryota</taxon>
        <taxon>Discoba</taxon>
        <taxon>Heterolobosea</taxon>
        <taxon>Tetramitia</taxon>
        <taxon>Eutetramitia</taxon>
        <taxon>Vahlkampfiidae</taxon>
        <taxon>Naegleria</taxon>
    </lineage>
</organism>
<accession>A0A6A5BH39</accession>
<feature type="compositionally biased region" description="Low complexity" evidence="1">
    <location>
        <begin position="578"/>
        <end position="590"/>
    </location>
</feature>
<dbReference type="AlphaFoldDB" id="A0A6A5BH39"/>
<evidence type="ECO:0000256" key="1">
    <source>
        <dbReference type="SAM" id="MobiDB-lite"/>
    </source>
</evidence>
<dbReference type="GeneID" id="68113950"/>
<name>A0A6A5BH39_NAEFO</name>
<dbReference type="RefSeq" id="XP_044558835.1">
    <property type="nucleotide sequence ID" value="XM_044710399.1"/>
</dbReference>
<feature type="region of interest" description="Disordered" evidence="1">
    <location>
        <begin position="1"/>
        <end position="47"/>
    </location>
</feature>
<reference evidence="2 3" key="1">
    <citation type="journal article" date="2019" name="Sci. Rep.">
        <title>Nanopore sequencing improves the draft genome of the human pathogenic amoeba Naegleria fowleri.</title>
        <authorList>
            <person name="Liechti N."/>
            <person name="Schurch N."/>
            <person name="Bruggmann R."/>
            <person name="Wittwer M."/>
        </authorList>
    </citation>
    <scope>NUCLEOTIDE SEQUENCE [LARGE SCALE GENOMIC DNA]</scope>
    <source>
        <strain evidence="2 3">ATCC 30894</strain>
    </source>
</reference>
<protein>
    <submittedName>
        <fullName evidence="2">Uncharacterized protein</fullName>
    </submittedName>
</protein>
<dbReference type="OrthoDB" id="18625at2759"/>
<comment type="caution">
    <text evidence="2">The sequence shown here is derived from an EMBL/GenBank/DDBJ whole genome shotgun (WGS) entry which is preliminary data.</text>
</comment>
<feature type="compositionally biased region" description="Low complexity" evidence="1">
    <location>
        <begin position="37"/>
        <end position="47"/>
    </location>
</feature>
<dbReference type="VEuPathDB" id="AmoebaDB:NfTy_074880"/>
<dbReference type="VEuPathDB" id="AmoebaDB:NF0064790"/>
<keyword evidence="3" id="KW-1185">Reference proteome</keyword>
<feature type="compositionally biased region" description="Acidic residues" evidence="1">
    <location>
        <begin position="596"/>
        <end position="607"/>
    </location>
</feature>
<dbReference type="VEuPathDB" id="AmoebaDB:FDP41_006732"/>
<feature type="region of interest" description="Disordered" evidence="1">
    <location>
        <begin position="568"/>
        <end position="618"/>
    </location>
</feature>
<feature type="compositionally biased region" description="Low complexity" evidence="1">
    <location>
        <begin position="358"/>
        <end position="404"/>
    </location>
</feature>
<dbReference type="Proteomes" id="UP000444721">
    <property type="component" value="Unassembled WGS sequence"/>
</dbReference>